<evidence type="ECO:0000313" key="3">
    <source>
        <dbReference type="EMBL" id="EER43046.1"/>
    </source>
</evidence>
<dbReference type="InterPro" id="IPR000504">
    <property type="entry name" value="RRM_dom"/>
</dbReference>
<dbReference type="InterPro" id="IPR035979">
    <property type="entry name" value="RBD_domain_sf"/>
</dbReference>
<sequence>MPMLHMAKDVKRGPKLGQLRSGGYALIEYTTLPEAKAAIEALNGAKLLDQTIQVDFAFVRPPPSNNKGKSGNVGNRVRGGRARSRSRDRSRSPEDKAGRIRMRRRQGTEVSALDSPKEKP</sequence>
<dbReference type="EMBL" id="GG692421">
    <property type="protein sequence ID" value="EER43046.1"/>
    <property type="molecule type" value="Genomic_DNA"/>
</dbReference>
<dbReference type="AlphaFoldDB" id="C6H9R3"/>
<dbReference type="PANTHER" id="PTHR45894">
    <property type="entry name" value="RNA-BINDING PROTEIN 8A"/>
    <property type="match status" value="1"/>
</dbReference>
<evidence type="ECO:0000259" key="2">
    <source>
        <dbReference type="Pfam" id="PF00076"/>
    </source>
</evidence>
<reference evidence="4" key="1">
    <citation type="submission" date="2009-05" db="EMBL/GenBank/DDBJ databases">
        <title>The genome sequence of Ajellomyces capsulatus strain H143.</title>
        <authorList>
            <person name="Champion M."/>
            <person name="Cuomo C.A."/>
            <person name="Ma L.-J."/>
            <person name="Henn M.R."/>
            <person name="Sil A."/>
            <person name="Goldman B."/>
            <person name="Young S.K."/>
            <person name="Kodira C.D."/>
            <person name="Zeng Q."/>
            <person name="Koehrsen M."/>
            <person name="Alvarado L."/>
            <person name="Berlin A.M."/>
            <person name="Borenstein D."/>
            <person name="Chen Z."/>
            <person name="Engels R."/>
            <person name="Freedman E."/>
            <person name="Gellesch M."/>
            <person name="Goldberg J."/>
            <person name="Griggs A."/>
            <person name="Gujja S."/>
            <person name="Heiman D.I."/>
            <person name="Hepburn T.A."/>
            <person name="Howarth C."/>
            <person name="Jen D."/>
            <person name="Larson L."/>
            <person name="Lewis B."/>
            <person name="Mehta T."/>
            <person name="Park D."/>
            <person name="Pearson M."/>
            <person name="Roberts A."/>
            <person name="Saif S."/>
            <person name="Shea T.D."/>
            <person name="Shenoy N."/>
            <person name="Sisk P."/>
            <person name="Stolte C."/>
            <person name="Sykes S."/>
            <person name="Walk T."/>
            <person name="White J."/>
            <person name="Yandava C."/>
            <person name="Klein B."/>
            <person name="McEwen J.G."/>
            <person name="Puccia R."/>
            <person name="Goldman G.H."/>
            <person name="Felipe M.S."/>
            <person name="Nino-Vega G."/>
            <person name="San-Blas G."/>
            <person name="Taylor J.W."/>
            <person name="Mendoza L."/>
            <person name="Galagan J.E."/>
            <person name="Nusbaum C."/>
            <person name="Birren B.W."/>
        </authorList>
    </citation>
    <scope>NUCLEOTIDE SEQUENCE [LARGE SCALE GENOMIC DNA]</scope>
    <source>
        <strain evidence="4">H143</strain>
    </source>
</reference>
<proteinExistence type="predicted"/>
<evidence type="ECO:0000313" key="4">
    <source>
        <dbReference type="Proteomes" id="UP000002624"/>
    </source>
</evidence>
<feature type="compositionally biased region" description="Basic and acidic residues" evidence="1">
    <location>
        <begin position="85"/>
        <end position="98"/>
    </location>
</feature>
<evidence type="ECO:0000256" key="1">
    <source>
        <dbReference type="SAM" id="MobiDB-lite"/>
    </source>
</evidence>
<feature type="region of interest" description="Disordered" evidence="1">
    <location>
        <begin position="58"/>
        <end position="120"/>
    </location>
</feature>
<feature type="domain" description="RRM" evidence="2">
    <location>
        <begin position="19"/>
        <end position="52"/>
    </location>
</feature>
<accession>C6H9R3</accession>
<organism evidence="3 4">
    <name type="scientific">Ajellomyces capsulatus (strain H143)</name>
    <name type="common">Darling's disease fungus</name>
    <name type="synonym">Histoplasma capsulatum</name>
    <dbReference type="NCBI Taxonomy" id="544712"/>
    <lineage>
        <taxon>Eukaryota</taxon>
        <taxon>Fungi</taxon>
        <taxon>Dikarya</taxon>
        <taxon>Ascomycota</taxon>
        <taxon>Pezizomycotina</taxon>
        <taxon>Eurotiomycetes</taxon>
        <taxon>Eurotiomycetidae</taxon>
        <taxon>Onygenales</taxon>
        <taxon>Ajellomycetaceae</taxon>
        <taxon>Histoplasma</taxon>
    </lineage>
</organism>
<dbReference type="HOGENOM" id="CLU_2049046_0_0_1"/>
<protein>
    <submittedName>
        <fullName evidence="3">RNA-binding protein</fullName>
    </submittedName>
</protein>
<dbReference type="VEuPathDB" id="FungiDB:HCDG_02944"/>
<dbReference type="Proteomes" id="UP000002624">
    <property type="component" value="Unassembled WGS sequence"/>
</dbReference>
<dbReference type="GO" id="GO:0006396">
    <property type="term" value="P:RNA processing"/>
    <property type="evidence" value="ECO:0007669"/>
    <property type="project" value="InterPro"/>
</dbReference>
<dbReference type="GO" id="GO:0005737">
    <property type="term" value="C:cytoplasm"/>
    <property type="evidence" value="ECO:0007669"/>
    <property type="project" value="InterPro"/>
</dbReference>
<dbReference type="GO" id="GO:0005634">
    <property type="term" value="C:nucleus"/>
    <property type="evidence" value="ECO:0007669"/>
    <property type="project" value="InterPro"/>
</dbReference>
<name>C6H9R3_AJECH</name>
<gene>
    <name evidence="3" type="ORF">HCDG_02944</name>
</gene>
<dbReference type="Pfam" id="PF00076">
    <property type="entry name" value="RRM_1"/>
    <property type="match status" value="1"/>
</dbReference>
<dbReference type="SUPFAM" id="SSF54928">
    <property type="entry name" value="RNA-binding domain, RBD"/>
    <property type="match status" value="1"/>
</dbReference>
<dbReference type="Gene3D" id="3.30.70.330">
    <property type="match status" value="1"/>
</dbReference>
<dbReference type="InterPro" id="IPR008111">
    <property type="entry name" value="RNA-bd_8"/>
</dbReference>
<dbReference type="InterPro" id="IPR012677">
    <property type="entry name" value="Nucleotide-bd_a/b_plait_sf"/>
</dbReference>
<dbReference type="GO" id="GO:0003723">
    <property type="term" value="F:RNA binding"/>
    <property type="evidence" value="ECO:0007669"/>
    <property type="project" value="InterPro"/>
</dbReference>
<dbReference type="STRING" id="544712.C6H9R3"/>
<dbReference type="OrthoDB" id="15688at2759"/>
<feature type="compositionally biased region" description="Low complexity" evidence="1">
    <location>
        <begin position="65"/>
        <end position="76"/>
    </location>
</feature>